<dbReference type="FunFam" id="3.20.20.80:FF:000063">
    <property type="entry name" value="Beta-hexosaminidase"/>
    <property type="match status" value="1"/>
</dbReference>
<dbReference type="InterPro" id="IPR015883">
    <property type="entry name" value="Glyco_hydro_20_cat"/>
</dbReference>
<dbReference type="InterPro" id="IPR017853">
    <property type="entry name" value="GH"/>
</dbReference>
<feature type="compositionally biased region" description="Basic and acidic residues" evidence="9">
    <location>
        <begin position="614"/>
        <end position="623"/>
    </location>
</feature>
<dbReference type="SUPFAM" id="SSF51445">
    <property type="entry name" value="(Trans)glycosidases"/>
    <property type="match status" value="1"/>
</dbReference>
<name>A0A7S4ELW8_9STRA</name>
<comment type="catalytic activity">
    <reaction evidence="1 7">
        <text>Hydrolysis of terminal non-reducing N-acetyl-D-hexosamine residues in N-acetyl-beta-D-hexosaminides.</text>
        <dbReference type="EC" id="3.2.1.52"/>
    </reaction>
</comment>
<feature type="region of interest" description="Disordered" evidence="9">
    <location>
        <begin position="604"/>
        <end position="656"/>
    </location>
</feature>
<evidence type="ECO:0000256" key="6">
    <source>
        <dbReference type="ARBA" id="ARBA00023295"/>
    </source>
</evidence>
<feature type="chain" id="PRO_5031210479" description="Beta-hexosaminidase" evidence="10">
    <location>
        <begin position="24"/>
        <end position="656"/>
    </location>
</feature>
<evidence type="ECO:0000256" key="10">
    <source>
        <dbReference type="SAM" id="SignalP"/>
    </source>
</evidence>
<evidence type="ECO:0000256" key="9">
    <source>
        <dbReference type="SAM" id="MobiDB-lite"/>
    </source>
</evidence>
<evidence type="ECO:0000313" key="12">
    <source>
        <dbReference type="EMBL" id="CAE0722090.1"/>
    </source>
</evidence>
<dbReference type="GO" id="GO:0030203">
    <property type="term" value="P:glycosaminoglycan metabolic process"/>
    <property type="evidence" value="ECO:0007669"/>
    <property type="project" value="TreeGrafter"/>
</dbReference>
<dbReference type="Gene3D" id="3.20.20.80">
    <property type="entry name" value="Glycosidases"/>
    <property type="match status" value="1"/>
</dbReference>
<dbReference type="PRINTS" id="PR00738">
    <property type="entry name" value="GLHYDRLASE20"/>
</dbReference>
<keyword evidence="3 10" id="KW-0732">Signal</keyword>
<dbReference type="EMBL" id="HBIX01021123">
    <property type="protein sequence ID" value="CAE0722090.1"/>
    <property type="molecule type" value="Transcribed_RNA"/>
</dbReference>
<reference evidence="12" key="1">
    <citation type="submission" date="2021-01" db="EMBL/GenBank/DDBJ databases">
        <authorList>
            <person name="Corre E."/>
            <person name="Pelletier E."/>
            <person name="Niang G."/>
            <person name="Scheremetjew M."/>
            <person name="Finn R."/>
            <person name="Kale V."/>
            <person name="Holt S."/>
            <person name="Cochrane G."/>
            <person name="Meng A."/>
            <person name="Brown T."/>
            <person name="Cohen L."/>
        </authorList>
    </citation>
    <scope>NUCLEOTIDE SEQUENCE</scope>
    <source>
        <strain evidence="12">10249 10 AB</strain>
    </source>
</reference>
<evidence type="ECO:0000259" key="11">
    <source>
        <dbReference type="Pfam" id="PF00728"/>
    </source>
</evidence>
<dbReference type="GO" id="GO:0005764">
    <property type="term" value="C:lysosome"/>
    <property type="evidence" value="ECO:0007669"/>
    <property type="project" value="TreeGrafter"/>
</dbReference>
<protein>
    <recommendedName>
        <fullName evidence="7">Beta-hexosaminidase</fullName>
        <ecNumber evidence="7">3.2.1.52</ecNumber>
    </recommendedName>
</protein>
<feature type="domain" description="Glycoside hydrolase family 20 catalytic" evidence="11">
    <location>
        <begin position="249"/>
        <end position="554"/>
    </location>
</feature>
<feature type="compositionally biased region" description="Acidic residues" evidence="9">
    <location>
        <begin position="150"/>
        <end position="169"/>
    </location>
</feature>
<comment type="similarity">
    <text evidence="2 7">Belongs to the glycosyl hydrolase 20 family.</text>
</comment>
<feature type="active site" description="Proton donor" evidence="8">
    <location>
        <position position="398"/>
    </location>
</feature>
<keyword evidence="4 7" id="KW-0378">Hydrolase</keyword>
<dbReference type="InterPro" id="IPR025705">
    <property type="entry name" value="Beta_hexosaminidase_sua/sub"/>
</dbReference>
<accession>A0A7S4ELW8</accession>
<evidence type="ECO:0000256" key="3">
    <source>
        <dbReference type="ARBA" id="ARBA00022729"/>
    </source>
</evidence>
<dbReference type="GO" id="GO:0004563">
    <property type="term" value="F:beta-N-acetylhexosaminidase activity"/>
    <property type="evidence" value="ECO:0007669"/>
    <property type="project" value="UniProtKB-EC"/>
</dbReference>
<feature type="region of interest" description="Disordered" evidence="9">
    <location>
        <begin position="150"/>
        <end position="172"/>
    </location>
</feature>
<evidence type="ECO:0000256" key="5">
    <source>
        <dbReference type="ARBA" id="ARBA00023180"/>
    </source>
</evidence>
<keyword evidence="6 7" id="KW-0326">Glycosidase</keyword>
<dbReference type="GO" id="GO:0016020">
    <property type="term" value="C:membrane"/>
    <property type="evidence" value="ECO:0007669"/>
    <property type="project" value="TreeGrafter"/>
</dbReference>
<evidence type="ECO:0000256" key="2">
    <source>
        <dbReference type="ARBA" id="ARBA00006285"/>
    </source>
</evidence>
<dbReference type="InterPro" id="IPR029018">
    <property type="entry name" value="Hex-like_dom2"/>
</dbReference>
<dbReference type="GO" id="GO:0005975">
    <property type="term" value="P:carbohydrate metabolic process"/>
    <property type="evidence" value="ECO:0007669"/>
    <property type="project" value="InterPro"/>
</dbReference>
<dbReference type="CDD" id="cd06562">
    <property type="entry name" value="GH20_HexA_HexB-like"/>
    <property type="match status" value="1"/>
</dbReference>
<evidence type="ECO:0000256" key="4">
    <source>
        <dbReference type="ARBA" id="ARBA00022801"/>
    </source>
</evidence>
<dbReference type="PIRSF" id="PIRSF001093">
    <property type="entry name" value="B-hxosamndse_ab_euk"/>
    <property type="match status" value="1"/>
</dbReference>
<evidence type="ECO:0000256" key="8">
    <source>
        <dbReference type="PIRSR" id="PIRSR001093-1"/>
    </source>
</evidence>
<dbReference type="AlphaFoldDB" id="A0A7S4ELW8"/>
<keyword evidence="5" id="KW-0325">Glycoprotein</keyword>
<evidence type="ECO:0000256" key="1">
    <source>
        <dbReference type="ARBA" id="ARBA00001231"/>
    </source>
</evidence>
<organism evidence="12">
    <name type="scientific">Pseudo-nitzschia australis</name>
    <dbReference type="NCBI Taxonomy" id="44445"/>
    <lineage>
        <taxon>Eukaryota</taxon>
        <taxon>Sar</taxon>
        <taxon>Stramenopiles</taxon>
        <taxon>Ochrophyta</taxon>
        <taxon>Bacillariophyta</taxon>
        <taxon>Bacillariophyceae</taxon>
        <taxon>Bacillariophycidae</taxon>
        <taxon>Bacillariales</taxon>
        <taxon>Bacillariaceae</taxon>
        <taxon>Pseudo-nitzschia</taxon>
    </lineage>
</organism>
<gene>
    <name evidence="12" type="ORF">PAUS00366_LOCUS14845</name>
</gene>
<dbReference type="Pfam" id="PF00728">
    <property type="entry name" value="Glyco_hydro_20"/>
    <property type="match status" value="1"/>
</dbReference>
<dbReference type="PANTHER" id="PTHR22600">
    <property type="entry name" value="BETA-HEXOSAMINIDASE"/>
    <property type="match status" value="1"/>
</dbReference>
<dbReference type="PANTHER" id="PTHR22600:SF21">
    <property type="entry name" value="BETA-HEXOSAMINIDASE A"/>
    <property type="match status" value="1"/>
</dbReference>
<dbReference type="EC" id="3.2.1.52" evidence="7"/>
<feature type="compositionally biased region" description="Basic and acidic residues" evidence="9">
    <location>
        <begin position="643"/>
        <end position="656"/>
    </location>
</feature>
<dbReference type="GO" id="GO:0006689">
    <property type="term" value="P:ganglioside catabolic process"/>
    <property type="evidence" value="ECO:0007669"/>
    <property type="project" value="TreeGrafter"/>
</dbReference>
<proteinExistence type="inferred from homology"/>
<sequence length="656" mass="72999">MINCNNLVRTIGTVLLLVITSHATGDHRVFPAAQIESYSSENLTPVLGVLSNNNITFVVSSSGSNETRDTKTTPSASTKVKNFLHPAILRFKKSLARFPDFKEDYTVNPLNLPLRPISQIQIAVESSDVSLYHGIPEDYKISIATISSLEDDDGTNNDDDDNDDDDDTFNDSNDGDVVVATLKASTVFGALRALATLGQLLEFGWMENSQNHETLPNDGNGVDATAAAAANGIFFIKDIPLFISDEPSFPYRGLMIDTSRHYLPVNLILDNLDAMEMNKMNVLHWHISDSQSFPYAPKSLPELAEKGAYHPKRIYTVQDVQAVVQEAYLRGIRVIPEIDMPGHTESVAKSHPEVMSHCPNPSSPINPTVPETFDLIEAIYKDLNDVFPDEFVHVGGDEVEFNCWLKDPSIFDWMKAHGMGNRTVELYEYFETRMLKIVGKFQKTPIVWQEVFDLNLSIPQNTIIDVWKGFDQHAIQNATNQHFRVILSGCWYLDHLDRTWDNYYECDPRNVTGANNDFVIGGHASMWGEAVDASNFVSRVWPRASAVAERLWHGNVTQSGAMDSISDRIHAFRCRMVLQGFAAGPTRPGFCPAEVGYHSLLPSSPSKNECGSEEPPHEHRDGDVSTPSAAFSSIEVLESDGIEGGKDSEKSSWLRR</sequence>
<evidence type="ECO:0000256" key="7">
    <source>
        <dbReference type="PIRNR" id="PIRNR001093"/>
    </source>
</evidence>
<feature type="signal peptide" evidence="10">
    <location>
        <begin position="1"/>
        <end position="23"/>
    </location>
</feature>
<dbReference type="Gene3D" id="3.30.379.10">
    <property type="entry name" value="Chitobiase/beta-hexosaminidase domain 2-like"/>
    <property type="match status" value="1"/>
</dbReference>
<dbReference type="SUPFAM" id="SSF55545">
    <property type="entry name" value="beta-N-acetylhexosaminidase-like domain"/>
    <property type="match status" value="1"/>
</dbReference>